<evidence type="ECO:0000256" key="3">
    <source>
        <dbReference type="ARBA" id="ARBA00022723"/>
    </source>
</evidence>
<sequence>MNSAAPVMPLPPVAQLPEWLQAELRSNHAGELGAVFIYRGILTVSRDHQLRNFAAEHLHQEEEHMATFDAWLKPSQRSLLLPVWRIAGFMLGALPALIGPAAVFTTIDAVERFVILHYRSQISQLDASGQWGGVTALLRSFCSDEERHQADALRRYPMRRRTTIALIWSSAVSVSSRISVALARRF</sequence>
<dbReference type="Proteomes" id="UP001143304">
    <property type="component" value="Unassembled WGS sequence"/>
</dbReference>
<evidence type="ECO:0000256" key="7">
    <source>
        <dbReference type="ARBA" id="ARBA00023136"/>
    </source>
</evidence>
<keyword evidence="7" id="KW-0472">Membrane</keyword>
<evidence type="ECO:0000256" key="1">
    <source>
        <dbReference type="ARBA" id="ARBA00004749"/>
    </source>
</evidence>
<dbReference type="InterPro" id="IPR009078">
    <property type="entry name" value="Ferritin-like_SF"/>
</dbReference>
<evidence type="ECO:0000256" key="6">
    <source>
        <dbReference type="ARBA" id="ARBA00023033"/>
    </source>
</evidence>
<dbReference type="InterPro" id="IPR011566">
    <property type="entry name" value="Ubq_synth_Coq7"/>
</dbReference>
<evidence type="ECO:0000256" key="5">
    <source>
        <dbReference type="ARBA" id="ARBA00023004"/>
    </source>
</evidence>
<evidence type="ECO:0000256" key="4">
    <source>
        <dbReference type="ARBA" id="ARBA00023002"/>
    </source>
</evidence>
<dbReference type="RefSeq" id="WP_279250489.1">
    <property type="nucleotide sequence ID" value="NZ_SHNO01000001.1"/>
</dbReference>
<evidence type="ECO:0000313" key="9">
    <source>
        <dbReference type="Proteomes" id="UP001143304"/>
    </source>
</evidence>
<gene>
    <name evidence="8" type="ORF">EYC82_15640</name>
</gene>
<dbReference type="EMBL" id="SHNO01000001">
    <property type="protein sequence ID" value="MCX2978799.1"/>
    <property type="molecule type" value="Genomic_DNA"/>
</dbReference>
<comment type="caution">
    <text evidence="8">The sequence shown here is derived from an EMBL/GenBank/DDBJ whole genome shotgun (WGS) entry which is preliminary data.</text>
</comment>
<keyword evidence="5" id="KW-0408">Iron</keyword>
<keyword evidence="4" id="KW-0560">Oxidoreductase</keyword>
<comment type="pathway">
    <text evidence="1">Cofactor biosynthesis; ubiquinone biosynthesis.</text>
</comment>
<organism evidence="8 9">
    <name type="scientific">Candidatus Marimicrobium litorale</name>
    <dbReference type="NCBI Taxonomy" id="2518991"/>
    <lineage>
        <taxon>Bacteria</taxon>
        <taxon>Pseudomonadati</taxon>
        <taxon>Pseudomonadota</taxon>
        <taxon>Gammaproteobacteria</taxon>
        <taxon>Cellvibrionales</taxon>
        <taxon>Halieaceae</taxon>
        <taxon>Marimicrobium</taxon>
    </lineage>
</organism>
<evidence type="ECO:0000313" key="8">
    <source>
        <dbReference type="EMBL" id="MCX2978799.1"/>
    </source>
</evidence>
<dbReference type="PANTHER" id="PTHR11237:SF4">
    <property type="entry name" value="5-DEMETHOXYUBIQUINONE HYDROXYLASE, MITOCHONDRIAL"/>
    <property type="match status" value="1"/>
</dbReference>
<dbReference type="PANTHER" id="PTHR11237">
    <property type="entry name" value="COENZYME Q10 BIOSYNTHESIS PROTEIN 7"/>
    <property type="match status" value="1"/>
</dbReference>
<keyword evidence="6" id="KW-0503">Monooxygenase</keyword>
<dbReference type="SUPFAM" id="SSF47240">
    <property type="entry name" value="Ferritin-like"/>
    <property type="match status" value="1"/>
</dbReference>
<proteinExistence type="predicted"/>
<keyword evidence="3" id="KW-0479">Metal-binding</keyword>
<dbReference type="CDD" id="cd01042">
    <property type="entry name" value="DMQH"/>
    <property type="match status" value="1"/>
</dbReference>
<keyword evidence="9" id="KW-1185">Reference proteome</keyword>
<accession>A0ABT3T9S6</accession>
<protein>
    <submittedName>
        <fullName evidence="8">Demethoxyubiquinone hydroxylase family protein</fullName>
    </submittedName>
</protein>
<reference evidence="8" key="1">
    <citation type="submission" date="2019-02" db="EMBL/GenBank/DDBJ databases">
        <authorList>
            <person name="Li S.-H."/>
        </authorList>
    </citation>
    <scope>NUCLEOTIDE SEQUENCE</scope>
    <source>
        <strain evidence="8">IMCC11814</strain>
    </source>
</reference>
<keyword evidence="2" id="KW-0831">Ubiquinone biosynthesis</keyword>
<evidence type="ECO:0000256" key="2">
    <source>
        <dbReference type="ARBA" id="ARBA00022688"/>
    </source>
</evidence>
<dbReference type="Pfam" id="PF03232">
    <property type="entry name" value="COQ7"/>
    <property type="match status" value="1"/>
</dbReference>
<name>A0ABT3T9S6_9GAMM</name>